<dbReference type="GO" id="GO:0006974">
    <property type="term" value="P:DNA damage response"/>
    <property type="evidence" value="ECO:0007669"/>
    <property type="project" value="InterPro"/>
</dbReference>
<feature type="compositionally biased region" description="Low complexity" evidence="1">
    <location>
        <begin position="174"/>
        <end position="184"/>
    </location>
</feature>
<dbReference type="Gene3D" id="2.60.120.590">
    <property type="entry name" value="Alpha-ketoglutarate-dependent dioxygenase AlkB-like"/>
    <property type="match status" value="1"/>
</dbReference>
<feature type="domain" description="Fe2OG dioxygenase" evidence="2">
    <location>
        <begin position="233"/>
        <end position="358"/>
    </location>
</feature>
<gene>
    <name evidence="3" type="ORF">OC842_000889</name>
</gene>
<dbReference type="PROSITE" id="PS51471">
    <property type="entry name" value="FE2OG_OXY"/>
    <property type="match status" value="1"/>
</dbReference>
<evidence type="ECO:0000256" key="1">
    <source>
        <dbReference type="SAM" id="MobiDB-lite"/>
    </source>
</evidence>
<sequence>MLAEDDAAVNDAMLDDAEVMSGGACTPPPGTWSASPTDSLFDSPRQLLKQLYHAGVPHEDGANSAAHSSSSHRDSTITVATRSCPPISGLHLLPDIISPEQSSSTLQALLSRYHLCAEEGSSSGTASTGRNFNNQVMLFGRARALPAPQSDERKMHTFGDGPPAKRRKMDADGTSVSSTPTTSTGLPAWTDDLLSYLSVHLHPHLDPALYALLFPTPPPSNPCDPPTNAQGCTSRQVIINMYAPGQGISPHVDLLDRFGDGILICSFLSGTVMDFERAGAGAGGSGSGTMDVGEKHAVYLPAGSVAVLQGPARYEWTHGIEGRLVDRVRTGMEADPSAEAVEFLARGQRISVTIRWLLPGADVVGE</sequence>
<dbReference type="Pfam" id="PF13532">
    <property type="entry name" value="2OG-FeII_Oxy_2"/>
    <property type="match status" value="1"/>
</dbReference>
<dbReference type="GO" id="GO:0006631">
    <property type="term" value="P:fatty acid metabolic process"/>
    <property type="evidence" value="ECO:0007669"/>
    <property type="project" value="TreeGrafter"/>
</dbReference>
<dbReference type="InterPro" id="IPR005123">
    <property type="entry name" value="Oxoglu/Fe-dep_dioxygenase_dom"/>
</dbReference>
<dbReference type="EMBL" id="JAPDMQ010000028">
    <property type="protein sequence ID" value="KAK0539617.1"/>
    <property type="molecule type" value="Genomic_DNA"/>
</dbReference>
<dbReference type="PANTHER" id="PTHR21052:SF0">
    <property type="entry name" value="ALPHA-KETOGLUTARATE-DEPENDENT DIOXYGENASE ALKB HOMOLOG 7, MITOCHONDRIAL"/>
    <property type="match status" value="1"/>
</dbReference>
<evidence type="ECO:0000313" key="4">
    <source>
        <dbReference type="Proteomes" id="UP001176521"/>
    </source>
</evidence>
<dbReference type="AlphaFoldDB" id="A0AAN6GIK5"/>
<evidence type="ECO:0000259" key="2">
    <source>
        <dbReference type="PROSITE" id="PS51471"/>
    </source>
</evidence>
<dbReference type="SUPFAM" id="SSF51197">
    <property type="entry name" value="Clavaminate synthase-like"/>
    <property type="match status" value="1"/>
</dbReference>
<keyword evidence="4" id="KW-1185">Reference proteome</keyword>
<dbReference type="Proteomes" id="UP001176521">
    <property type="component" value="Unassembled WGS sequence"/>
</dbReference>
<dbReference type="GO" id="GO:0016706">
    <property type="term" value="F:2-oxoglutarate-dependent dioxygenase activity"/>
    <property type="evidence" value="ECO:0007669"/>
    <property type="project" value="TreeGrafter"/>
</dbReference>
<evidence type="ECO:0000313" key="3">
    <source>
        <dbReference type="EMBL" id="KAK0539617.1"/>
    </source>
</evidence>
<dbReference type="PANTHER" id="PTHR21052">
    <property type="entry name" value="SPERMATOGENESIS ASSOCIATED 11-RELATED"/>
    <property type="match status" value="1"/>
</dbReference>
<organism evidence="3 4">
    <name type="scientific">Tilletia horrida</name>
    <dbReference type="NCBI Taxonomy" id="155126"/>
    <lineage>
        <taxon>Eukaryota</taxon>
        <taxon>Fungi</taxon>
        <taxon>Dikarya</taxon>
        <taxon>Basidiomycota</taxon>
        <taxon>Ustilaginomycotina</taxon>
        <taxon>Exobasidiomycetes</taxon>
        <taxon>Tilletiales</taxon>
        <taxon>Tilletiaceae</taxon>
        <taxon>Tilletia</taxon>
    </lineage>
</organism>
<dbReference type="InterPro" id="IPR037151">
    <property type="entry name" value="AlkB-like_sf"/>
</dbReference>
<name>A0AAN6GIK5_9BASI</name>
<dbReference type="InterPro" id="IPR032870">
    <property type="entry name" value="ALKBH7-like"/>
</dbReference>
<dbReference type="GO" id="GO:0005759">
    <property type="term" value="C:mitochondrial matrix"/>
    <property type="evidence" value="ECO:0007669"/>
    <property type="project" value="TreeGrafter"/>
</dbReference>
<reference evidence="3" key="1">
    <citation type="journal article" date="2023" name="PhytoFront">
        <title>Draft Genome Resources of Seven Strains of Tilletia horrida, Causal Agent of Kernel Smut of Rice.</title>
        <authorList>
            <person name="Khanal S."/>
            <person name="Antony Babu S."/>
            <person name="Zhou X.G."/>
        </authorList>
    </citation>
    <scope>NUCLEOTIDE SEQUENCE</scope>
    <source>
        <strain evidence="3">TX3</strain>
    </source>
</reference>
<dbReference type="InterPro" id="IPR027450">
    <property type="entry name" value="AlkB-like"/>
</dbReference>
<accession>A0AAN6GIK5</accession>
<protein>
    <recommendedName>
        <fullName evidence="2">Fe2OG dioxygenase domain-containing protein</fullName>
    </recommendedName>
</protein>
<comment type="caution">
    <text evidence="3">The sequence shown here is derived from an EMBL/GenBank/DDBJ whole genome shotgun (WGS) entry which is preliminary data.</text>
</comment>
<feature type="region of interest" description="Disordered" evidence="1">
    <location>
        <begin position="145"/>
        <end position="184"/>
    </location>
</feature>
<proteinExistence type="predicted"/>